<feature type="compositionally biased region" description="Basic and acidic residues" evidence="1">
    <location>
        <begin position="67"/>
        <end position="88"/>
    </location>
</feature>
<organism evidence="2 3">
    <name type="scientific">Parelaphostrongylus tenuis</name>
    <name type="common">Meningeal worm</name>
    <dbReference type="NCBI Taxonomy" id="148309"/>
    <lineage>
        <taxon>Eukaryota</taxon>
        <taxon>Metazoa</taxon>
        <taxon>Ecdysozoa</taxon>
        <taxon>Nematoda</taxon>
        <taxon>Chromadorea</taxon>
        <taxon>Rhabditida</taxon>
        <taxon>Rhabditina</taxon>
        <taxon>Rhabditomorpha</taxon>
        <taxon>Strongyloidea</taxon>
        <taxon>Metastrongylidae</taxon>
        <taxon>Parelaphostrongylus</taxon>
    </lineage>
</organism>
<evidence type="ECO:0000313" key="3">
    <source>
        <dbReference type="Proteomes" id="UP001196413"/>
    </source>
</evidence>
<sequence length="88" mass="9976">MECSLKLARLAWQSMKRQVIQVDYKYNRRACIPMGSMGLPQPPGPRDWRAAPWRQAGGQRAPLPLGRARDADPPRRVEVERGTPHSLS</sequence>
<evidence type="ECO:0000256" key="1">
    <source>
        <dbReference type="SAM" id="MobiDB-lite"/>
    </source>
</evidence>
<feature type="region of interest" description="Disordered" evidence="1">
    <location>
        <begin position="35"/>
        <end position="88"/>
    </location>
</feature>
<accession>A0AAD5RE15</accession>
<dbReference type="EMBL" id="JAHQIW010007468">
    <property type="protein sequence ID" value="KAJ1374552.1"/>
    <property type="molecule type" value="Genomic_DNA"/>
</dbReference>
<dbReference type="Proteomes" id="UP001196413">
    <property type="component" value="Unassembled WGS sequence"/>
</dbReference>
<keyword evidence="3" id="KW-1185">Reference proteome</keyword>
<protein>
    <submittedName>
        <fullName evidence="2">Uncharacterized protein</fullName>
    </submittedName>
</protein>
<comment type="caution">
    <text evidence="2">The sequence shown here is derived from an EMBL/GenBank/DDBJ whole genome shotgun (WGS) entry which is preliminary data.</text>
</comment>
<dbReference type="AlphaFoldDB" id="A0AAD5RE15"/>
<evidence type="ECO:0000313" key="2">
    <source>
        <dbReference type="EMBL" id="KAJ1374552.1"/>
    </source>
</evidence>
<reference evidence="2" key="1">
    <citation type="submission" date="2021-06" db="EMBL/GenBank/DDBJ databases">
        <title>Parelaphostrongylus tenuis whole genome reference sequence.</title>
        <authorList>
            <person name="Garwood T.J."/>
            <person name="Larsen P.A."/>
            <person name="Fountain-Jones N.M."/>
            <person name="Garbe J.R."/>
            <person name="Macchietto M.G."/>
            <person name="Kania S.A."/>
            <person name="Gerhold R.W."/>
            <person name="Richards J.E."/>
            <person name="Wolf T.M."/>
        </authorList>
    </citation>
    <scope>NUCLEOTIDE SEQUENCE</scope>
    <source>
        <strain evidence="2">MNPRO001-30</strain>
        <tissue evidence="2">Meninges</tissue>
    </source>
</reference>
<name>A0AAD5RE15_PARTN</name>
<gene>
    <name evidence="2" type="ORF">KIN20_037260</name>
</gene>
<proteinExistence type="predicted"/>